<dbReference type="PROSITE" id="PS51272">
    <property type="entry name" value="SLH"/>
    <property type="match status" value="1"/>
</dbReference>
<dbReference type="AlphaFoldDB" id="A0A7T5EKH3"/>
<dbReference type="EMBL" id="CP066308">
    <property type="protein sequence ID" value="QQE74273.1"/>
    <property type="molecule type" value="Genomic_DNA"/>
</dbReference>
<evidence type="ECO:0000313" key="4">
    <source>
        <dbReference type="EMBL" id="QUO41355.1"/>
    </source>
</evidence>
<reference evidence="4" key="2">
    <citation type="submission" date="2021-04" db="EMBL/GenBank/DDBJ databases">
        <title>Brevibacillus composti FJAT-54423, complete genome.</title>
        <authorList>
            <person name="Tang R."/>
        </authorList>
    </citation>
    <scope>NUCLEOTIDE SEQUENCE</scope>
    <source>
        <strain evidence="4">FJAT-54424</strain>
    </source>
</reference>
<dbReference type="Pfam" id="PF00395">
    <property type="entry name" value="SLH"/>
    <property type="match status" value="1"/>
</dbReference>
<dbReference type="RefSeq" id="WP_198827854.1">
    <property type="nucleotide sequence ID" value="NZ_CP066308.1"/>
</dbReference>
<protein>
    <submittedName>
        <fullName evidence="3">S-layer homology domain-containing protein</fullName>
    </submittedName>
</protein>
<evidence type="ECO:0000256" key="1">
    <source>
        <dbReference type="SAM" id="SignalP"/>
    </source>
</evidence>
<organism evidence="3 5">
    <name type="scientific">Brevibacillus composti</name>
    <dbReference type="NCBI Taxonomy" id="2796470"/>
    <lineage>
        <taxon>Bacteria</taxon>
        <taxon>Bacillati</taxon>
        <taxon>Bacillota</taxon>
        <taxon>Bacilli</taxon>
        <taxon>Bacillales</taxon>
        <taxon>Paenibacillaceae</taxon>
        <taxon>Brevibacillus</taxon>
    </lineage>
</organism>
<feature type="chain" id="PRO_5038361336" evidence="1">
    <location>
        <begin position="25"/>
        <end position="298"/>
    </location>
</feature>
<accession>A0A7T5EKH3</accession>
<evidence type="ECO:0000313" key="5">
    <source>
        <dbReference type="Proteomes" id="UP000595847"/>
    </source>
</evidence>
<evidence type="ECO:0000313" key="6">
    <source>
        <dbReference type="Proteomes" id="UP000677234"/>
    </source>
</evidence>
<dbReference type="InterPro" id="IPR001119">
    <property type="entry name" value="SLH_dom"/>
</dbReference>
<evidence type="ECO:0000259" key="2">
    <source>
        <dbReference type="PROSITE" id="PS51272"/>
    </source>
</evidence>
<dbReference type="Proteomes" id="UP000595847">
    <property type="component" value="Chromosome"/>
</dbReference>
<sequence length="298" mass="33152">MNQLKKLLPIMLISVMFLTGTVVAGTKTTLAAAPKAGQQTDYQNHQYKDVIQYAIQNKLMWLFPDGNFRPEQPITQADLVSGLVNAKGLTQGKELSEFPANHWAMVYYERALKDGVLDGVPVNPNKVINREEASLLMYNAWKSTSIGYLKTRQVYSDAAVDSGWLPKKEGKFVNGVSTTAYDGFGTVSRGEEAYALFLLHQYMNDIKVGENIALQFHNSLKVSGGVLKGRIPVVSGKNIRLLIRFNNDTVTSYYSGDFTVNTSAVKYMSFTVKNSGQSKAIAAYNYDELPHLVRKNTR</sequence>
<evidence type="ECO:0000313" key="3">
    <source>
        <dbReference type="EMBL" id="QQE74273.1"/>
    </source>
</evidence>
<feature type="domain" description="SLH" evidence="2">
    <location>
        <begin position="34"/>
        <end position="97"/>
    </location>
</feature>
<keyword evidence="6" id="KW-1185">Reference proteome</keyword>
<dbReference type="KEGG" id="bcop:JD108_20990"/>
<name>A0A7T5EKH3_9BACL</name>
<dbReference type="Proteomes" id="UP000677234">
    <property type="component" value="Chromosome"/>
</dbReference>
<proteinExistence type="predicted"/>
<gene>
    <name evidence="3" type="ORF">JD108_20990</name>
    <name evidence="4" type="ORF">KDJ56_20925</name>
</gene>
<keyword evidence="1" id="KW-0732">Signal</keyword>
<dbReference type="EMBL" id="CP073708">
    <property type="protein sequence ID" value="QUO41355.1"/>
    <property type="molecule type" value="Genomic_DNA"/>
</dbReference>
<feature type="signal peptide" evidence="1">
    <location>
        <begin position="1"/>
        <end position="24"/>
    </location>
</feature>
<reference evidence="3 5" key="1">
    <citation type="submission" date="2020-12" db="EMBL/GenBank/DDBJ databases">
        <title>strain FJAT-54423T represents a novel species of the genus Brevibacillus.</title>
        <authorList>
            <person name="Tang R."/>
        </authorList>
    </citation>
    <scope>NUCLEOTIDE SEQUENCE [LARGE SCALE GENOMIC DNA]</scope>
    <source>
        <strain evidence="3 5">FJAT-54423</strain>
    </source>
</reference>